<dbReference type="PANTHER" id="PTHR42973:SF13">
    <property type="entry name" value="FAD-BINDING PCMH-TYPE DOMAIN-CONTAINING PROTEIN"/>
    <property type="match status" value="1"/>
</dbReference>
<protein>
    <submittedName>
        <fullName evidence="7">FAD/FMN-binding dehydrogenase</fullName>
    </submittedName>
</protein>
<gene>
    <name evidence="7" type="ORF">X797_010511</name>
</gene>
<dbReference type="EMBL" id="JELW01000050">
    <property type="protein sequence ID" value="EXU96393.1"/>
    <property type="molecule type" value="Genomic_DNA"/>
</dbReference>
<name>A0A014PKK7_9HYPO</name>
<dbReference type="InterPro" id="IPR016166">
    <property type="entry name" value="FAD-bd_PCMH"/>
</dbReference>
<proteinExistence type="inferred from homology"/>
<dbReference type="InterPro" id="IPR006094">
    <property type="entry name" value="Oxid_FAD_bind_N"/>
</dbReference>
<evidence type="ECO:0000256" key="3">
    <source>
        <dbReference type="ARBA" id="ARBA00022827"/>
    </source>
</evidence>
<dbReference type="PROSITE" id="PS51387">
    <property type="entry name" value="FAD_PCMH"/>
    <property type="match status" value="1"/>
</dbReference>
<evidence type="ECO:0000256" key="2">
    <source>
        <dbReference type="ARBA" id="ARBA00022630"/>
    </source>
</evidence>
<dbReference type="Gene3D" id="3.40.462.20">
    <property type="match status" value="1"/>
</dbReference>
<reference evidence="7 8" key="1">
    <citation type="submission" date="2014-02" db="EMBL/GenBank/DDBJ databases">
        <title>The genome sequence of the entomopathogenic fungus Metarhizium robertsii ARSEF 2575.</title>
        <authorList>
            <person name="Giuliano Garisto Donzelli B."/>
            <person name="Roe B.A."/>
            <person name="Macmil S.L."/>
            <person name="Krasnoff S.B."/>
            <person name="Gibson D.M."/>
        </authorList>
    </citation>
    <scope>NUCLEOTIDE SEQUENCE [LARGE SCALE GENOMIC DNA]</scope>
    <source>
        <strain evidence="7 8">ARSEF 2575</strain>
    </source>
</reference>
<feature type="signal peptide" evidence="5">
    <location>
        <begin position="1"/>
        <end position="18"/>
    </location>
</feature>
<evidence type="ECO:0000256" key="4">
    <source>
        <dbReference type="ARBA" id="ARBA00023002"/>
    </source>
</evidence>
<evidence type="ECO:0000259" key="6">
    <source>
        <dbReference type="PROSITE" id="PS51387"/>
    </source>
</evidence>
<dbReference type="Gene3D" id="3.30.43.10">
    <property type="entry name" value="Uridine Diphospho-n-acetylenolpyruvylglucosamine Reductase, domain 2"/>
    <property type="match status" value="1"/>
</dbReference>
<dbReference type="InterPro" id="IPR016169">
    <property type="entry name" value="FAD-bd_PCMH_sub2"/>
</dbReference>
<accession>A0A014PKK7</accession>
<feature type="chain" id="PRO_5001474479" evidence="5">
    <location>
        <begin position="19"/>
        <end position="532"/>
    </location>
</feature>
<evidence type="ECO:0000313" key="7">
    <source>
        <dbReference type="EMBL" id="EXU96393.1"/>
    </source>
</evidence>
<dbReference type="GO" id="GO:0016491">
    <property type="term" value="F:oxidoreductase activity"/>
    <property type="evidence" value="ECO:0007669"/>
    <property type="project" value="UniProtKB-KW"/>
</dbReference>
<dbReference type="SUPFAM" id="SSF56176">
    <property type="entry name" value="FAD-binding/transporter-associated domain-like"/>
    <property type="match status" value="1"/>
</dbReference>
<keyword evidence="2" id="KW-0285">Flavoprotein</keyword>
<dbReference type="Pfam" id="PF01565">
    <property type="entry name" value="FAD_binding_4"/>
    <property type="match status" value="1"/>
</dbReference>
<evidence type="ECO:0000313" key="8">
    <source>
        <dbReference type="Proteomes" id="UP000030151"/>
    </source>
</evidence>
<dbReference type="PANTHER" id="PTHR42973">
    <property type="entry name" value="BINDING OXIDOREDUCTASE, PUTATIVE (AFU_ORTHOLOGUE AFUA_1G17690)-RELATED"/>
    <property type="match status" value="1"/>
</dbReference>
<dbReference type="HOGENOM" id="CLU_018354_1_2_1"/>
<dbReference type="AlphaFoldDB" id="A0A014PKK7"/>
<keyword evidence="4" id="KW-0560">Oxidoreductase</keyword>
<dbReference type="GO" id="GO:0071949">
    <property type="term" value="F:FAD binding"/>
    <property type="evidence" value="ECO:0007669"/>
    <property type="project" value="InterPro"/>
</dbReference>
<dbReference type="OrthoDB" id="2151789at2759"/>
<evidence type="ECO:0000256" key="1">
    <source>
        <dbReference type="ARBA" id="ARBA00005466"/>
    </source>
</evidence>
<dbReference type="Proteomes" id="UP000030151">
    <property type="component" value="Unassembled WGS sequence"/>
</dbReference>
<feature type="domain" description="FAD-binding PCMH-type" evidence="6">
    <location>
        <begin position="70"/>
        <end position="243"/>
    </location>
</feature>
<dbReference type="InterPro" id="IPR036318">
    <property type="entry name" value="FAD-bd_PCMH-like_sf"/>
</dbReference>
<sequence>MRVLWLATALYTLTEAAALTPETKAVCSGLHAKFPGQLVWDPIGPQATDTISHASTYNTALFDYWNAASSNNRAGCAFFPSNADQVSVAVKLLNAYPTVRFALKGGGHNPNLGHSSVDQGVLIAFRPNSQYAIPSADGETVEVGAGCKWEDVYSALEPLGKTAVGGRLGDVGVAGFLLGGGLSYLSAQYGFACDNVVSFECVLANGTIATASSTSHPELFFALRGGGNQYAIVTKFVLKTYNIGQNGTIWGGVRTYTADKRKEVLSAVTNFTANNADSKAAIIPTFNFFSTLGVNVPGSLVFFFYDGLEPRRGVFDEFDAIASFSDSTRRRSYTDLTKEVLAGDMKGLRFQIRENTFPNMPAGDMNSFLNSHYDLLVKKSTEAALGDVLDFKLFSFAVQPMPRGIARASLDNGGPNALGLVPEHGDRVWIEYDIAWLNPLCDDKCPGFFEKLVQSQHDLHREKYSGIHPTNYESGDLEWLSYNPIFMNDAMQGQDVLQSYGNETYSRLLSIHKAYDPRGFFSDRQGGFKFTT</sequence>
<comment type="caution">
    <text evidence="7">The sequence shown here is derived from an EMBL/GenBank/DDBJ whole genome shotgun (WGS) entry which is preliminary data.</text>
</comment>
<dbReference type="eggNOG" id="KOG1231">
    <property type="taxonomic scope" value="Eukaryota"/>
</dbReference>
<keyword evidence="5" id="KW-0732">Signal</keyword>
<comment type="similarity">
    <text evidence="1">Belongs to the oxygen-dependent FAD-linked oxidoreductase family.</text>
</comment>
<dbReference type="InterPro" id="IPR016167">
    <property type="entry name" value="FAD-bd_PCMH_sub1"/>
</dbReference>
<organism evidence="7 8">
    <name type="scientific">Metarhizium robertsii</name>
    <dbReference type="NCBI Taxonomy" id="568076"/>
    <lineage>
        <taxon>Eukaryota</taxon>
        <taxon>Fungi</taxon>
        <taxon>Dikarya</taxon>
        <taxon>Ascomycota</taxon>
        <taxon>Pezizomycotina</taxon>
        <taxon>Sordariomycetes</taxon>
        <taxon>Hypocreomycetidae</taxon>
        <taxon>Hypocreales</taxon>
        <taxon>Clavicipitaceae</taxon>
        <taxon>Metarhizium</taxon>
    </lineage>
</organism>
<keyword evidence="3" id="KW-0274">FAD</keyword>
<dbReference type="Gene3D" id="3.30.465.10">
    <property type="match status" value="1"/>
</dbReference>
<evidence type="ECO:0000256" key="5">
    <source>
        <dbReference type="SAM" id="SignalP"/>
    </source>
</evidence>
<dbReference type="InterPro" id="IPR050416">
    <property type="entry name" value="FAD-linked_Oxidoreductase"/>
</dbReference>